<reference evidence="4 5" key="1">
    <citation type="submission" date="2019-11" db="EMBL/GenBank/DDBJ databases">
        <title>Paenibacillus monticola sp. nov., a novel PGPR strain isolated from mountain sample in China.</title>
        <authorList>
            <person name="Zhao Q."/>
            <person name="Li H.-P."/>
            <person name="Zhang J.-L."/>
        </authorList>
    </citation>
    <scope>NUCLEOTIDE SEQUENCE [LARGE SCALE GENOMIC DNA]</scope>
    <source>
        <strain evidence="4 5">LC-T2</strain>
    </source>
</reference>
<keyword evidence="3" id="KW-0119">Carbohydrate metabolism</keyword>
<organism evidence="4 5">
    <name type="scientific">Paenibacillus monticola</name>
    <dbReference type="NCBI Taxonomy" id="2666075"/>
    <lineage>
        <taxon>Bacteria</taxon>
        <taxon>Bacillati</taxon>
        <taxon>Bacillota</taxon>
        <taxon>Bacilli</taxon>
        <taxon>Bacillales</taxon>
        <taxon>Paenibacillaceae</taxon>
        <taxon>Paenibacillus</taxon>
    </lineage>
</organism>
<dbReference type="Gene3D" id="3.30.420.40">
    <property type="match status" value="2"/>
</dbReference>
<protein>
    <submittedName>
        <fullName evidence="4">ROK family protein</fullName>
    </submittedName>
</protein>
<dbReference type="InterPro" id="IPR036388">
    <property type="entry name" value="WH-like_DNA-bd_sf"/>
</dbReference>
<dbReference type="InterPro" id="IPR036390">
    <property type="entry name" value="WH_DNA-bd_sf"/>
</dbReference>
<accession>A0A7X2L2U5</accession>
<dbReference type="PANTHER" id="PTHR18964">
    <property type="entry name" value="ROK (REPRESSOR, ORF, KINASE) FAMILY"/>
    <property type="match status" value="1"/>
</dbReference>
<gene>
    <name evidence="4" type="ORF">GJB61_16470</name>
</gene>
<comment type="caution">
    <text evidence="4">The sequence shown here is derived from an EMBL/GenBank/DDBJ whole genome shotgun (WGS) entry which is preliminary data.</text>
</comment>
<dbReference type="SUPFAM" id="SSF53067">
    <property type="entry name" value="Actin-like ATPase domain"/>
    <property type="match status" value="1"/>
</dbReference>
<dbReference type="InterPro" id="IPR043129">
    <property type="entry name" value="ATPase_NBD"/>
</dbReference>
<dbReference type="InterPro" id="IPR000600">
    <property type="entry name" value="ROK"/>
</dbReference>
<dbReference type="Gene3D" id="1.10.10.10">
    <property type="entry name" value="Winged helix-like DNA-binding domain superfamily/Winged helix DNA-binding domain"/>
    <property type="match status" value="1"/>
</dbReference>
<dbReference type="RefSeq" id="WP_154119809.1">
    <property type="nucleotide sequence ID" value="NZ_WJXB01000005.1"/>
</dbReference>
<dbReference type="EMBL" id="WJXB01000005">
    <property type="protein sequence ID" value="MRN54580.1"/>
    <property type="molecule type" value="Genomic_DNA"/>
</dbReference>
<evidence type="ECO:0000256" key="3">
    <source>
        <dbReference type="ARBA" id="ARBA00022629"/>
    </source>
</evidence>
<comment type="similarity">
    <text evidence="2">Belongs to the ROK (NagC/XylR) family.</text>
</comment>
<dbReference type="SUPFAM" id="SSF46785">
    <property type="entry name" value="Winged helix' DNA-binding domain"/>
    <property type="match status" value="1"/>
</dbReference>
<dbReference type="GO" id="GO:0042732">
    <property type="term" value="P:D-xylose metabolic process"/>
    <property type="evidence" value="ECO:0007669"/>
    <property type="project" value="UniProtKB-KW"/>
</dbReference>
<dbReference type="PANTHER" id="PTHR18964:SF149">
    <property type="entry name" value="BIFUNCTIONAL UDP-N-ACETYLGLUCOSAMINE 2-EPIMERASE_N-ACETYLMANNOSAMINE KINASE"/>
    <property type="match status" value="1"/>
</dbReference>
<dbReference type="AlphaFoldDB" id="A0A7X2L2U5"/>
<evidence type="ECO:0000313" key="4">
    <source>
        <dbReference type="EMBL" id="MRN54580.1"/>
    </source>
</evidence>
<dbReference type="Pfam" id="PF00480">
    <property type="entry name" value="ROK"/>
    <property type="match status" value="1"/>
</dbReference>
<evidence type="ECO:0000313" key="5">
    <source>
        <dbReference type="Proteomes" id="UP000463051"/>
    </source>
</evidence>
<dbReference type="CDD" id="cd23763">
    <property type="entry name" value="ASKHA_ATPase_ROK"/>
    <property type="match status" value="1"/>
</dbReference>
<proteinExistence type="inferred from homology"/>
<name>A0A7X2L2U5_9BACL</name>
<comment type="function">
    <text evidence="1">Transcriptional repressor of xylose-utilizing enzymes.</text>
</comment>
<keyword evidence="5" id="KW-1185">Reference proteome</keyword>
<evidence type="ECO:0000256" key="2">
    <source>
        <dbReference type="ARBA" id="ARBA00006479"/>
    </source>
</evidence>
<sequence length="348" mass="38548">MENIGGNALVTREVNVNLVRRVLKEKQQATKREIAETTGLSVVTVATVLQHLVKHNEVLESGVISSSGGRPAQQYTYNEEYALVFIVYPYEKEGCTFIHGTVVNLSGKSMYETDVLVEYVDLESFEQIIDQCINLYPSIQALGFGLPGAEYDGKMIVSDYEALLGIPVTEHFRTRYQKPVVMENDVNAAVIGFCRRTQVATDASIVYLYFPEKFPPGAGIYLHGKLYRGRRNFAGEVANIPLGIAWGEAALLSSPERLCEAIAKLTVAICSVLNPDAVVLYGSFLSREHILHDLTQRCSTQLPASAMPKLLLSEDFAADYREGMIVQTLSTLEPELHLIKYDSMGGNR</sequence>
<evidence type="ECO:0000256" key="1">
    <source>
        <dbReference type="ARBA" id="ARBA00002486"/>
    </source>
</evidence>
<keyword evidence="3" id="KW-0859">Xylose metabolism</keyword>
<dbReference type="Proteomes" id="UP000463051">
    <property type="component" value="Unassembled WGS sequence"/>
</dbReference>